<protein>
    <submittedName>
        <fullName evidence="2">Ankyrin repeat domain-containing protein</fullName>
    </submittedName>
</protein>
<dbReference type="EMBL" id="JAAGWQ010000275">
    <property type="protein sequence ID" value="KAF5657628.1"/>
    <property type="molecule type" value="Genomic_DNA"/>
</dbReference>
<gene>
    <name evidence="2" type="ORF">FHETE_10330</name>
</gene>
<name>A0A8H5SU18_FUSHE</name>
<keyword evidence="3" id="KW-1185">Reference proteome</keyword>
<evidence type="ECO:0000256" key="1">
    <source>
        <dbReference type="SAM" id="MobiDB-lite"/>
    </source>
</evidence>
<dbReference type="OrthoDB" id="194358at2759"/>
<evidence type="ECO:0000313" key="2">
    <source>
        <dbReference type="EMBL" id="KAF5657628.1"/>
    </source>
</evidence>
<dbReference type="AlphaFoldDB" id="A0A8H5SU18"/>
<sequence length="288" mass="31988">MTSREEQLSLQERQQRLREGHYTKQVAAKEAQRAISRQQAEQAAQRSYGIPSTTGLLAYPILGWLAYSTLAHKANLEHQGQMSPQGNKSNEPSPEKQERRRLLVFASRNQSLSPEQLQQAKVRQLAAQRGQEIAGLGFQQMGDGIISSCPSDLELRMGLEADVPDFINFRSACREGDLSTTQSILSSQSRSRLYLHKGLDDAIKNGKVDVARFLLQSGAPMTREAPAAVLKAPADKQVALFQMLIEHGWTVNTPASLLPEIFRSNNEPLFDWFLEQGADPDVAGPQHD</sequence>
<evidence type="ECO:0000313" key="3">
    <source>
        <dbReference type="Proteomes" id="UP000567885"/>
    </source>
</evidence>
<accession>A0A8H5SU18</accession>
<dbReference type="SUPFAM" id="SSF48403">
    <property type="entry name" value="Ankyrin repeat"/>
    <property type="match status" value="1"/>
</dbReference>
<comment type="caution">
    <text evidence="2">The sequence shown here is derived from an EMBL/GenBank/DDBJ whole genome shotgun (WGS) entry which is preliminary data.</text>
</comment>
<organism evidence="2 3">
    <name type="scientific">Fusarium heterosporum</name>
    <dbReference type="NCBI Taxonomy" id="42747"/>
    <lineage>
        <taxon>Eukaryota</taxon>
        <taxon>Fungi</taxon>
        <taxon>Dikarya</taxon>
        <taxon>Ascomycota</taxon>
        <taxon>Pezizomycotina</taxon>
        <taxon>Sordariomycetes</taxon>
        <taxon>Hypocreomycetidae</taxon>
        <taxon>Hypocreales</taxon>
        <taxon>Nectriaceae</taxon>
        <taxon>Fusarium</taxon>
        <taxon>Fusarium heterosporum species complex</taxon>
    </lineage>
</organism>
<feature type="compositionally biased region" description="Polar residues" evidence="1">
    <location>
        <begin position="78"/>
        <end position="92"/>
    </location>
</feature>
<dbReference type="Gene3D" id="1.25.40.20">
    <property type="entry name" value="Ankyrin repeat-containing domain"/>
    <property type="match status" value="1"/>
</dbReference>
<reference evidence="2 3" key="1">
    <citation type="submission" date="2020-05" db="EMBL/GenBank/DDBJ databases">
        <title>Identification and distribution of gene clusters putatively required for synthesis of sphingolipid metabolism inhibitors in phylogenetically diverse species of the filamentous fungus Fusarium.</title>
        <authorList>
            <person name="Kim H.-S."/>
            <person name="Busman M."/>
            <person name="Brown D.W."/>
            <person name="Divon H."/>
            <person name="Uhlig S."/>
            <person name="Proctor R.H."/>
        </authorList>
    </citation>
    <scope>NUCLEOTIDE SEQUENCE [LARGE SCALE GENOMIC DNA]</scope>
    <source>
        <strain evidence="2 3">NRRL 20693</strain>
    </source>
</reference>
<proteinExistence type="predicted"/>
<dbReference type="Proteomes" id="UP000567885">
    <property type="component" value="Unassembled WGS sequence"/>
</dbReference>
<dbReference type="InterPro" id="IPR036770">
    <property type="entry name" value="Ankyrin_rpt-contain_sf"/>
</dbReference>
<feature type="region of interest" description="Disordered" evidence="1">
    <location>
        <begin position="78"/>
        <end position="98"/>
    </location>
</feature>